<proteinExistence type="predicted"/>
<protein>
    <submittedName>
        <fullName evidence="1">Uncharacterized protein</fullName>
    </submittedName>
</protein>
<dbReference type="EMBL" id="ML995815">
    <property type="protein sequence ID" value="KAF2772404.1"/>
    <property type="molecule type" value="Genomic_DNA"/>
</dbReference>
<gene>
    <name evidence="1" type="ORF">EJ03DRAFT_203556</name>
</gene>
<dbReference type="AlphaFoldDB" id="A0A6G1LJR4"/>
<organism evidence="1 2">
    <name type="scientific">Teratosphaeria nubilosa</name>
    <dbReference type="NCBI Taxonomy" id="161662"/>
    <lineage>
        <taxon>Eukaryota</taxon>
        <taxon>Fungi</taxon>
        <taxon>Dikarya</taxon>
        <taxon>Ascomycota</taxon>
        <taxon>Pezizomycotina</taxon>
        <taxon>Dothideomycetes</taxon>
        <taxon>Dothideomycetidae</taxon>
        <taxon>Mycosphaerellales</taxon>
        <taxon>Teratosphaeriaceae</taxon>
        <taxon>Teratosphaeria</taxon>
    </lineage>
</organism>
<reference evidence="1" key="1">
    <citation type="journal article" date="2020" name="Stud. Mycol.">
        <title>101 Dothideomycetes genomes: a test case for predicting lifestyles and emergence of pathogens.</title>
        <authorList>
            <person name="Haridas S."/>
            <person name="Albert R."/>
            <person name="Binder M."/>
            <person name="Bloem J."/>
            <person name="Labutti K."/>
            <person name="Salamov A."/>
            <person name="Andreopoulos B."/>
            <person name="Baker S."/>
            <person name="Barry K."/>
            <person name="Bills G."/>
            <person name="Bluhm B."/>
            <person name="Cannon C."/>
            <person name="Castanera R."/>
            <person name="Culley D."/>
            <person name="Daum C."/>
            <person name="Ezra D."/>
            <person name="Gonzalez J."/>
            <person name="Henrissat B."/>
            <person name="Kuo A."/>
            <person name="Liang C."/>
            <person name="Lipzen A."/>
            <person name="Lutzoni F."/>
            <person name="Magnuson J."/>
            <person name="Mondo S."/>
            <person name="Nolan M."/>
            <person name="Ohm R."/>
            <person name="Pangilinan J."/>
            <person name="Park H.-J."/>
            <person name="Ramirez L."/>
            <person name="Alfaro M."/>
            <person name="Sun H."/>
            <person name="Tritt A."/>
            <person name="Yoshinaga Y."/>
            <person name="Zwiers L.-H."/>
            <person name="Turgeon B."/>
            <person name="Goodwin S."/>
            <person name="Spatafora J."/>
            <person name="Crous P."/>
            <person name="Grigoriev I."/>
        </authorList>
    </citation>
    <scope>NUCLEOTIDE SEQUENCE</scope>
    <source>
        <strain evidence="1">CBS 116005</strain>
    </source>
</reference>
<name>A0A6G1LJR4_9PEZI</name>
<keyword evidence="2" id="KW-1185">Reference proteome</keyword>
<sequence>MVFPQGIAESTFRIDRRHERFTRRLWDGSCRDARPRILREIIPVGLEDGSQFVIDPAGAQYGQMCAILPWSEYKATYMQDADSGFRRLARHGTSLAEIGVAGVGHGLRREVWLARTHMLTAEALTKELELWEGITSKAFAEVSEGKQEEFNK</sequence>
<evidence type="ECO:0000313" key="2">
    <source>
        <dbReference type="Proteomes" id="UP000799436"/>
    </source>
</evidence>
<dbReference type="OrthoDB" id="3649057at2759"/>
<accession>A0A6G1LJR4</accession>
<dbReference type="Proteomes" id="UP000799436">
    <property type="component" value="Unassembled WGS sequence"/>
</dbReference>
<evidence type="ECO:0000313" key="1">
    <source>
        <dbReference type="EMBL" id="KAF2772404.1"/>
    </source>
</evidence>